<dbReference type="Proteomes" id="UP000008744">
    <property type="component" value="Unassembled WGS sequence"/>
</dbReference>
<proteinExistence type="predicted"/>
<evidence type="ECO:0000256" key="1">
    <source>
        <dbReference type="SAM" id="MobiDB-lite"/>
    </source>
</evidence>
<sequence length="119" mass="13858">MSAQDSFVSAIKLHIKTQQLRKRLTQRRKLIPPRDITPPPANEPISESKMRSLVRRIDRSFAKQAKPSSFWREVDPSQVRPKSDSHFPSCQCLEICDDSPDSRQHARRNIIHPDKNPYE</sequence>
<evidence type="ECO:0000313" key="3">
    <source>
        <dbReference type="Proteomes" id="UP000008744"/>
    </source>
</evidence>
<protein>
    <submittedName>
        <fullName evidence="2">GL10549</fullName>
    </submittedName>
</protein>
<dbReference type="AlphaFoldDB" id="B4GBB6"/>
<feature type="region of interest" description="Disordered" evidence="1">
    <location>
        <begin position="25"/>
        <end position="51"/>
    </location>
</feature>
<gene>
    <name evidence="2" type="primary">Dper\GL10549</name>
    <name evidence="2" type="ORF">Dper_GL10549</name>
</gene>
<accession>B4GBB6</accession>
<feature type="region of interest" description="Disordered" evidence="1">
    <location>
        <begin position="65"/>
        <end position="119"/>
    </location>
</feature>
<evidence type="ECO:0000313" key="2">
    <source>
        <dbReference type="EMBL" id="EDW32218.1"/>
    </source>
</evidence>
<dbReference type="OMA" id="CLEICDD"/>
<name>B4GBB6_DROPE</name>
<dbReference type="EMBL" id="CH479181">
    <property type="protein sequence ID" value="EDW32218.1"/>
    <property type="molecule type" value="Genomic_DNA"/>
</dbReference>
<organism evidence="3">
    <name type="scientific">Drosophila persimilis</name>
    <name type="common">Fruit fly</name>
    <dbReference type="NCBI Taxonomy" id="7234"/>
    <lineage>
        <taxon>Eukaryota</taxon>
        <taxon>Metazoa</taxon>
        <taxon>Ecdysozoa</taxon>
        <taxon>Arthropoda</taxon>
        <taxon>Hexapoda</taxon>
        <taxon>Insecta</taxon>
        <taxon>Pterygota</taxon>
        <taxon>Neoptera</taxon>
        <taxon>Endopterygota</taxon>
        <taxon>Diptera</taxon>
        <taxon>Brachycera</taxon>
        <taxon>Muscomorpha</taxon>
        <taxon>Ephydroidea</taxon>
        <taxon>Drosophilidae</taxon>
        <taxon>Drosophila</taxon>
        <taxon>Sophophora</taxon>
    </lineage>
</organism>
<keyword evidence="3" id="KW-1185">Reference proteome</keyword>
<dbReference type="HOGENOM" id="CLU_2063876_0_0_1"/>
<reference evidence="2 3" key="1">
    <citation type="journal article" date="2007" name="Nature">
        <title>Evolution of genes and genomes on the Drosophila phylogeny.</title>
        <authorList>
            <consortium name="Drosophila 12 Genomes Consortium"/>
            <person name="Clark A.G."/>
            <person name="Eisen M.B."/>
            <person name="Smith D.R."/>
            <person name="Bergman C.M."/>
            <person name="Oliver B."/>
            <person name="Markow T.A."/>
            <person name="Kaufman T.C."/>
            <person name="Kellis M."/>
            <person name="Gelbart W."/>
            <person name="Iyer V.N."/>
            <person name="Pollard D.A."/>
            <person name="Sackton T.B."/>
            <person name="Larracuente A.M."/>
            <person name="Singh N.D."/>
            <person name="Abad J.P."/>
            <person name="Abt D.N."/>
            <person name="Adryan B."/>
            <person name="Aguade M."/>
            <person name="Akashi H."/>
            <person name="Anderson W.W."/>
            <person name="Aquadro C.F."/>
            <person name="Ardell D.H."/>
            <person name="Arguello R."/>
            <person name="Artieri C.G."/>
            <person name="Barbash D.A."/>
            <person name="Barker D."/>
            <person name="Barsanti P."/>
            <person name="Batterham P."/>
            <person name="Batzoglou S."/>
            <person name="Begun D."/>
            <person name="Bhutkar A."/>
            <person name="Blanco E."/>
            <person name="Bosak S.A."/>
            <person name="Bradley R.K."/>
            <person name="Brand A.D."/>
            <person name="Brent M.R."/>
            <person name="Brooks A.N."/>
            <person name="Brown R.H."/>
            <person name="Butlin R.K."/>
            <person name="Caggese C."/>
            <person name="Calvi B.R."/>
            <person name="Bernardo de Carvalho A."/>
            <person name="Caspi A."/>
            <person name="Castrezana S."/>
            <person name="Celniker S.E."/>
            <person name="Chang J.L."/>
            <person name="Chapple C."/>
            <person name="Chatterji S."/>
            <person name="Chinwalla A."/>
            <person name="Civetta A."/>
            <person name="Clifton S.W."/>
            <person name="Comeron J.M."/>
            <person name="Costello J.C."/>
            <person name="Coyne J.A."/>
            <person name="Daub J."/>
            <person name="David R.G."/>
            <person name="Delcher A.L."/>
            <person name="Delehaunty K."/>
            <person name="Do C.B."/>
            <person name="Ebling H."/>
            <person name="Edwards K."/>
            <person name="Eickbush T."/>
            <person name="Evans J.D."/>
            <person name="Filipski A."/>
            <person name="Findeiss S."/>
            <person name="Freyhult E."/>
            <person name="Fulton L."/>
            <person name="Fulton R."/>
            <person name="Garcia A.C."/>
            <person name="Gardiner A."/>
            <person name="Garfield D.A."/>
            <person name="Garvin B.E."/>
            <person name="Gibson G."/>
            <person name="Gilbert D."/>
            <person name="Gnerre S."/>
            <person name="Godfrey J."/>
            <person name="Good R."/>
            <person name="Gotea V."/>
            <person name="Gravely B."/>
            <person name="Greenberg A.J."/>
            <person name="Griffiths-Jones S."/>
            <person name="Gross S."/>
            <person name="Guigo R."/>
            <person name="Gustafson E.A."/>
            <person name="Haerty W."/>
            <person name="Hahn M.W."/>
            <person name="Halligan D.L."/>
            <person name="Halpern A.L."/>
            <person name="Halter G.M."/>
            <person name="Han M.V."/>
            <person name="Heger A."/>
            <person name="Hillier L."/>
            <person name="Hinrichs A.S."/>
            <person name="Holmes I."/>
            <person name="Hoskins R.A."/>
            <person name="Hubisz M.J."/>
            <person name="Hultmark D."/>
            <person name="Huntley M.A."/>
            <person name="Jaffe D.B."/>
            <person name="Jagadeeshan S."/>
            <person name="Jeck W.R."/>
            <person name="Johnson J."/>
            <person name="Jones C.D."/>
            <person name="Jordan W.C."/>
            <person name="Karpen G.H."/>
            <person name="Kataoka E."/>
            <person name="Keightley P.D."/>
            <person name="Kheradpour P."/>
            <person name="Kirkness E.F."/>
            <person name="Koerich L.B."/>
            <person name="Kristiansen K."/>
            <person name="Kudrna D."/>
            <person name="Kulathinal R.J."/>
            <person name="Kumar S."/>
            <person name="Kwok R."/>
            <person name="Lander E."/>
            <person name="Langley C.H."/>
            <person name="Lapoint R."/>
            <person name="Lazzaro B.P."/>
            <person name="Lee S.J."/>
            <person name="Levesque L."/>
            <person name="Li R."/>
            <person name="Lin C.F."/>
            <person name="Lin M.F."/>
            <person name="Lindblad-Toh K."/>
            <person name="Llopart A."/>
            <person name="Long M."/>
            <person name="Low L."/>
            <person name="Lozovsky E."/>
            <person name="Lu J."/>
            <person name="Luo M."/>
            <person name="Machado C.A."/>
            <person name="Makalowski W."/>
            <person name="Marzo M."/>
            <person name="Matsuda M."/>
            <person name="Matzkin L."/>
            <person name="McAllister B."/>
            <person name="McBride C.S."/>
            <person name="McKernan B."/>
            <person name="McKernan K."/>
            <person name="Mendez-Lago M."/>
            <person name="Minx P."/>
            <person name="Mollenhauer M.U."/>
            <person name="Montooth K."/>
            <person name="Mount S.M."/>
            <person name="Mu X."/>
            <person name="Myers E."/>
            <person name="Negre B."/>
            <person name="Newfeld S."/>
            <person name="Nielsen R."/>
            <person name="Noor M.A."/>
            <person name="O'Grady P."/>
            <person name="Pachter L."/>
            <person name="Papaceit M."/>
            <person name="Parisi M.J."/>
            <person name="Parisi M."/>
            <person name="Parts L."/>
            <person name="Pedersen J.S."/>
            <person name="Pesole G."/>
            <person name="Phillippy A.M."/>
            <person name="Ponting C.P."/>
            <person name="Pop M."/>
            <person name="Porcelli D."/>
            <person name="Powell J.R."/>
            <person name="Prohaska S."/>
            <person name="Pruitt K."/>
            <person name="Puig M."/>
            <person name="Quesneville H."/>
            <person name="Ram K.R."/>
            <person name="Rand D."/>
            <person name="Rasmussen M.D."/>
            <person name="Reed L.K."/>
            <person name="Reenan R."/>
            <person name="Reily A."/>
            <person name="Remington K.A."/>
            <person name="Rieger T.T."/>
            <person name="Ritchie M.G."/>
            <person name="Robin C."/>
            <person name="Rogers Y.H."/>
            <person name="Rohde C."/>
            <person name="Rozas J."/>
            <person name="Rubenfield M.J."/>
            <person name="Ruiz A."/>
            <person name="Russo S."/>
            <person name="Salzberg S.L."/>
            <person name="Sanchez-Gracia A."/>
            <person name="Saranga D.J."/>
            <person name="Sato H."/>
            <person name="Schaeffer S.W."/>
            <person name="Schatz M.C."/>
            <person name="Schlenke T."/>
            <person name="Schwartz R."/>
            <person name="Segarra C."/>
            <person name="Singh R.S."/>
            <person name="Sirot L."/>
            <person name="Sirota M."/>
            <person name="Sisneros N.B."/>
            <person name="Smith C.D."/>
            <person name="Smith T.F."/>
            <person name="Spieth J."/>
            <person name="Stage D.E."/>
            <person name="Stark A."/>
            <person name="Stephan W."/>
            <person name="Strausberg R.L."/>
            <person name="Strempel S."/>
            <person name="Sturgill D."/>
            <person name="Sutton G."/>
            <person name="Sutton G.G."/>
            <person name="Tao W."/>
            <person name="Teichmann S."/>
            <person name="Tobari Y.N."/>
            <person name="Tomimura Y."/>
            <person name="Tsolas J.M."/>
            <person name="Valente V.L."/>
            <person name="Venter E."/>
            <person name="Venter J.C."/>
            <person name="Vicario S."/>
            <person name="Vieira F.G."/>
            <person name="Vilella A.J."/>
            <person name="Villasante A."/>
            <person name="Walenz B."/>
            <person name="Wang J."/>
            <person name="Wasserman M."/>
            <person name="Watts T."/>
            <person name="Wilson D."/>
            <person name="Wilson R.K."/>
            <person name="Wing R.A."/>
            <person name="Wolfner M.F."/>
            <person name="Wong A."/>
            <person name="Wong G.K."/>
            <person name="Wu C.I."/>
            <person name="Wu G."/>
            <person name="Yamamoto D."/>
            <person name="Yang H.P."/>
            <person name="Yang S.P."/>
            <person name="Yorke J.A."/>
            <person name="Yoshida K."/>
            <person name="Zdobnov E."/>
            <person name="Zhang P."/>
            <person name="Zhang Y."/>
            <person name="Zimin A.V."/>
            <person name="Baldwin J."/>
            <person name="Abdouelleil A."/>
            <person name="Abdulkadir J."/>
            <person name="Abebe A."/>
            <person name="Abera B."/>
            <person name="Abreu J."/>
            <person name="Acer S.C."/>
            <person name="Aftuck L."/>
            <person name="Alexander A."/>
            <person name="An P."/>
            <person name="Anderson E."/>
            <person name="Anderson S."/>
            <person name="Arachi H."/>
            <person name="Azer M."/>
            <person name="Bachantsang P."/>
            <person name="Barry A."/>
            <person name="Bayul T."/>
            <person name="Berlin A."/>
            <person name="Bessette D."/>
            <person name="Bloom T."/>
            <person name="Blye J."/>
            <person name="Boguslavskiy L."/>
            <person name="Bonnet C."/>
            <person name="Boukhgalter B."/>
            <person name="Bourzgui I."/>
            <person name="Brown A."/>
            <person name="Cahill P."/>
            <person name="Channer S."/>
            <person name="Cheshatsang Y."/>
            <person name="Chuda L."/>
            <person name="Citroen M."/>
            <person name="Collymore A."/>
            <person name="Cooke P."/>
            <person name="Costello M."/>
            <person name="D'Aco K."/>
            <person name="Daza R."/>
            <person name="De Haan G."/>
            <person name="DeGray S."/>
            <person name="DeMaso C."/>
            <person name="Dhargay N."/>
            <person name="Dooley K."/>
            <person name="Dooley E."/>
            <person name="Doricent M."/>
            <person name="Dorje P."/>
            <person name="Dorjee K."/>
            <person name="Dupes A."/>
            <person name="Elong R."/>
            <person name="Falk J."/>
            <person name="Farina A."/>
            <person name="Faro S."/>
            <person name="Ferguson D."/>
            <person name="Fisher S."/>
            <person name="Foley C.D."/>
            <person name="Franke A."/>
            <person name="Friedrich D."/>
            <person name="Gadbois L."/>
            <person name="Gearin G."/>
            <person name="Gearin C.R."/>
            <person name="Giannoukos G."/>
            <person name="Goode T."/>
            <person name="Graham J."/>
            <person name="Grandbois E."/>
            <person name="Grewal S."/>
            <person name="Gyaltsen K."/>
            <person name="Hafez N."/>
            <person name="Hagos B."/>
            <person name="Hall J."/>
            <person name="Henson C."/>
            <person name="Hollinger A."/>
            <person name="Honan T."/>
            <person name="Huard M.D."/>
            <person name="Hughes L."/>
            <person name="Hurhula B."/>
            <person name="Husby M.E."/>
            <person name="Kamat A."/>
            <person name="Kanga B."/>
            <person name="Kashin S."/>
            <person name="Khazanovich D."/>
            <person name="Kisner P."/>
            <person name="Lance K."/>
            <person name="Lara M."/>
            <person name="Lee W."/>
            <person name="Lennon N."/>
            <person name="Letendre F."/>
            <person name="LeVine R."/>
            <person name="Lipovsky A."/>
            <person name="Liu X."/>
            <person name="Liu J."/>
            <person name="Liu S."/>
            <person name="Lokyitsang T."/>
            <person name="Lokyitsang Y."/>
            <person name="Lubonja R."/>
            <person name="Lui A."/>
            <person name="MacDonald P."/>
            <person name="Magnisalis V."/>
            <person name="Maru K."/>
            <person name="Matthews C."/>
            <person name="McCusker W."/>
            <person name="McDonough S."/>
            <person name="Mehta T."/>
            <person name="Meldrim J."/>
            <person name="Meneus L."/>
            <person name="Mihai O."/>
            <person name="Mihalev A."/>
            <person name="Mihova T."/>
            <person name="Mittelman R."/>
            <person name="Mlenga V."/>
            <person name="Montmayeur A."/>
            <person name="Mulrain L."/>
            <person name="Navidi A."/>
            <person name="Naylor J."/>
            <person name="Negash T."/>
            <person name="Nguyen T."/>
            <person name="Nguyen N."/>
            <person name="Nicol R."/>
            <person name="Norbu C."/>
            <person name="Norbu N."/>
            <person name="Novod N."/>
            <person name="O'Neill B."/>
            <person name="Osman S."/>
            <person name="Markiewicz E."/>
            <person name="Oyono O.L."/>
            <person name="Patti C."/>
            <person name="Phunkhang P."/>
            <person name="Pierre F."/>
            <person name="Priest M."/>
            <person name="Raghuraman S."/>
            <person name="Rege F."/>
            <person name="Reyes R."/>
            <person name="Rise C."/>
            <person name="Rogov P."/>
            <person name="Ross K."/>
            <person name="Ryan E."/>
            <person name="Settipalli S."/>
            <person name="Shea T."/>
            <person name="Sherpa N."/>
            <person name="Shi L."/>
            <person name="Shih D."/>
            <person name="Sparrow T."/>
            <person name="Spaulding J."/>
            <person name="Stalker J."/>
            <person name="Stange-Thomann N."/>
            <person name="Stavropoulos S."/>
            <person name="Stone C."/>
            <person name="Strader C."/>
            <person name="Tesfaye S."/>
            <person name="Thomson T."/>
            <person name="Thoulutsang Y."/>
            <person name="Thoulutsang D."/>
            <person name="Topham K."/>
            <person name="Topping I."/>
            <person name="Tsamla T."/>
            <person name="Vassiliev H."/>
            <person name="Vo A."/>
            <person name="Wangchuk T."/>
            <person name="Wangdi T."/>
            <person name="Weiand M."/>
            <person name="Wilkinson J."/>
            <person name="Wilson A."/>
            <person name="Yadav S."/>
            <person name="Young G."/>
            <person name="Yu Q."/>
            <person name="Zembek L."/>
            <person name="Zhong D."/>
            <person name="Zimmer A."/>
            <person name="Zwirko Z."/>
            <person name="Jaffe D.B."/>
            <person name="Alvarez P."/>
            <person name="Brockman W."/>
            <person name="Butler J."/>
            <person name="Chin C."/>
            <person name="Gnerre S."/>
            <person name="Grabherr M."/>
            <person name="Kleber M."/>
            <person name="Mauceli E."/>
            <person name="MacCallum I."/>
        </authorList>
    </citation>
    <scope>NUCLEOTIDE SEQUENCE [LARGE SCALE GENOMIC DNA]</scope>
    <source>
        <strain evidence="3">MSH-3 / Tucson 14011-0111.49</strain>
    </source>
</reference>